<reference evidence="4" key="1">
    <citation type="journal article" date="2019" name="Int. J. Syst. Evol. Microbiol.">
        <title>The Global Catalogue of Microorganisms (GCM) 10K type strain sequencing project: providing services to taxonomists for standard genome sequencing and annotation.</title>
        <authorList>
            <consortium name="The Broad Institute Genomics Platform"/>
            <consortium name="The Broad Institute Genome Sequencing Center for Infectious Disease"/>
            <person name="Wu L."/>
            <person name="Ma J."/>
        </authorList>
    </citation>
    <scope>NUCLEOTIDE SEQUENCE [LARGE SCALE GENOMIC DNA]</scope>
    <source>
        <strain evidence="4">JCM 17906</strain>
    </source>
</reference>
<name>A0ABP8S0Z5_9PSEU</name>
<sequence length="302" mass="33171">MPFDPRASVEVVRDYARRAVDLDRQLVLFPEAFVGGYPRGLTFGASVGRRTPEGRDWFRRYHEAAVDLDGPEVAELCGIAAATGLVMVVGVIERSGGTLYCTAVWLDPEEGVVGTRRKLLPTGTERVVWGSGDLSRTPVHQTRVGRVGAAICWENYMPLLRTYMYSKGVQIWCAPTADDRDGWVATMRHIALEGRCFVLAANQFVRRSDYPVDYPLDAPAEEVLCTGGSVIVDPLGTVLAGPEREGEALLCADLDLADIPRATLDFDAVGHYSRSDLFSLHVDTRPQHLVDDGTSDRPPVRP</sequence>
<dbReference type="EMBL" id="BAABGT010000093">
    <property type="protein sequence ID" value="GAA4555487.1"/>
    <property type="molecule type" value="Genomic_DNA"/>
</dbReference>
<dbReference type="InterPro" id="IPR044149">
    <property type="entry name" value="Nitrilases_CHs"/>
</dbReference>
<dbReference type="InterPro" id="IPR003010">
    <property type="entry name" value="C-N_Hydrolase"/>
</dbReference>
<dbReference type="PROSITE" id="PS50263">
    <property type="entry name" value="CN_HYDROLASE"/>
    <property type="match status" value="1"/>
</dbReference>
<evidence type="ECO:0000256" key="1">
    <source>
        <dbReference type="ARBA" id="ARBA00008129"/>
    </source>
</evidence>
<evidence type="ECO:0000313" key="3">
    <source>
        <dbReference type="EMBL" id="GAA4555487.1"/>
    </source>
</evidence>
<feature type="domain" description="CN hydrolase" evidence="2">
    <location>
        <begin position="1"/>
        <end position="256"/>
    </location>
</feature>
<dbReference type="InterPro" id="IPR000132">
    <property type="entry name" value="Nitrilase/CN_hydratase_CS"/>
</dbReference>
<protein>
    <submittedName>
        <fullName evidence="3">Nitrilase</fullName>
    </submittedName>
</protein>
<accession>A0ABP8S0Z5</accession>
<proteinExistence type="inferred from homology"/>
<comment type="caution">
    <text evidence="3">The sequence shown here is derived from an EMBL/GenBank/DDBJ whole genome shotgun (WGS) entry which is preliminary data.</text>
</comment>
<dbReference type="PROSITE" id="PS00921">
    <property type="entry name" value="NITRIL_CHT_2"/>
    <property type="match status" value="1"/>
</dbReference>
<dbReference type="PANTHER" id="PTHR46044:SF1">
    <property type="entry name" value="CN HYDROLASE DOMAIN-CONTAINING PROTEIN"/>
    <property type="match status" value="1"/>
</dbReference>
<dbReference type="CDD" id="cd07564">
    <property type="entry name" value="nitrilases_CHs"/>
    <property type="match status" value="1"/>
</dbReference>
<evidence type="ECO:0000259" key="2">
    <source>
        <dbReference type="PROSITE" id="PS50263"/>
    </source>
</evidence>
<keyword evidence="4" id="KW-1185">Reference proteome</keyword>
<dbReference type="InterPro" id="IPR036526">
    <property type="entry name" value="C-N_Hydrolase_sf"/>
</dbReference>
<dbReference type="Pfam" id="PF00795">
    <property type="entry name" value="CN_hydrolase"/>
    <property type="match status" value="1"/>
</dbReference>
<organism evidence="3 4">
    <name type="scientific">Pseudonocardia xishanensis</name>
    <dbReference type="NCBI Taxonomy" id="630995"/>
    <lineage>
        <taxon>Bacteria</taxon>
        <taxon>Bacillati</taxon>
        <taxon>Actinomycetota</taxon>
        <taxon>Actinomycetes</taxon>
        <taxon>Pseudonocardiales</taxon>
        <taxon>Pseudonocardiaceae</taxon>
        <taxon>Pseudonocardia</taxon>
    </lineage>
</organism>
<comment type="similarity">
    <text evidence="1">Belongs to the carbon-nitrogen hydrolase superfamily. Nitrilase family.</text>
</comment>
<gene>
    <name evidence="3" type="ORF">GCM10023175_55790</name>
</gene>
<dbReference type="SUPFAM" id="SSF56317">
    <property type="entry name" value="Carbon-nitrogen hydrolase"/>
    <property type="match status" value="1"/>
</dbReference>
<dbReference type="PANTHER" id="PTHR46044">
    <property type="entry name" value="NITRILASE"/>
    <property type="match status" value="1"/>
</dbReference>
<evidence type="ECO:0000313" key="4">
    <source>
        <dbReference type="Proteomes" id="UP001501598"/>
    </source>
</evidence>
<dbReference type="Gene3D" id="3.60.110.10">
    <property type="entry name" value="Carbon-nitrogen hydrolase"/>
    <property type="match status" value="1"/>
</dbReference>
<dbReference type="Proteomes" id="UP001501598">
    <property type="component" value="Unassembled WGS sequence"/>
</dbReference>